<feature type="compositionally biased region" description="Basic and acidic residues" evidence="1">
    <location>
        <begin position="15"/>
        <end position="31"/>
    </location>
</feature>
<evidence type="ECO:0000256" key="1">
    <source>
        <dbReference type="SAM" id="MobiDB-lite"/>
    </source>
</evidence>
<reference evidence="2 3" key="1">
    <citation type="submission" date="2018-11" db="EMBL/GenBank/DDBJ databases">
        <authorList>
            <person name="Mardanov A.V."/>
            <person name="Ravin N.V."/>
            <person name="Dedysh S.N."/>
        </authorList>
    </citation>
    <scope>NUCLEOTIDE SEQUENCE [LARGE SCALE GENOMIC DNA]</scope>
    <source>
        <strain evidence="2 3">AF10</strain>
    </source>
</reference>
<evidence type="ECO:0000313" key="3">
    <source>
        <dbReference type="Proteomes" id="UP000289437"/>
    </source>
</evidence>
<protein>
    <submittedName>
        <fullName evidence="2">Uncharacterized protein</fullName>
    </submittedName>
</protein>
<dbReference type="EMBL" id="RDSM01000001">
    <property type="protein sequence ID" value="RXH56748.1"/>
    <property type="molecule type" value="Genomic_DNA"/>
</dbReference>
<organism evidence="2 3">
    <name type="scientific">Granulicella sibirica</name>
    <dbReference type="NCBI Taxonomy" id="2479048"/>
    <lineage>
        <taxon>Bacteria</taxon>
        <taxon>Pseudomonadati</taxon>
        <taxon>Acidobacteriota</taxon>
        <taxon>Terriglobia</taxon>
        <taxon>Terriglobales</taxon>
        <taxon>Acidobacteriaceae</taxon>
        <taxon>Granulicella</taxon>
    </lineage>
</organism>
<reference evidence="3" key="2">
    <citation type="submission" date="2019-02" db="EMBL/GenBank/DDBJ databases">
        <title>Granulicella sibirica sp. nov., a psychrotolerant acidobacterium isolated from an organic soil layer in forested tundra, West Siberia.</title>
        <authorList>
            <person name="Oshkin I.Y."/>
            <person name="Kulichevskaya I.S."/>
            <person name="Rijpstra W.I.C."/>
            <person name="Sinninghe Damste J.S."/>
            <person name="Rakitin A.L."/>
            <person name="Ravin N.V."/>
            <person name="Dedysh S.N."/>
        </authorList>
    </citation>
    <scope>NUCLEOTIDE SEQUENCE [LARGE SCALE GENOMIC DNA]</scope>
    <source>
        <strain evidence="3">AF10</strain>
    </source>
</reference>
<evidence type="ECO:0000313" key="2">
    <source>
        <dbReference type="EMBL" id="RXH56748.1"/>
    </source>
</evidence>
<sequence length="54" mass="5971">MGGLRHPRWHGFCPGERHRRQESGTEGKENEESGEALLDLPVVLIAHIVLARGA</sequence>
<dbReference type="Proteomes" id="UP000289437">
    <property type="component" value="Unassembled WGS sequence"/>
</dbReference>
<name>A0A4Q0T3Y9_9BACT</name>
<gene>
    <name evidence="2" type="ORF">GRAN_0058</name>
</gene>
<comment type="caution">
    <text evidence="2">The sequence shown here is derived from an EMBL/GenBank/DDBJ whole genome shotgun (WGS) entry which is preliminary data.</text>
</comment>
<proteinExistence type="predicted"/>
<dbReference type="AlphaFoldDB" id="A0A4Q0T3Y9"/>
<keyword evidence="3" id="KW-1185">Reference proteome</keyword>
<feature type="region of interest" description="Disordered" evidence="1">
    <location>
        <begin position="1"/>
        <end position="34"/>
    </location>
</feature>
<accession>A0A4Q0T3Y9</accession>